<organism evidence="2 3">
    <name type="scientific">Chromobacterium violaceum</name>
    <dbReference type="NCBI Taxonomy" id="536"/>
    <lineage>
        <taxon>Bacteria</taxon>
        <taxon>Pseudomonadati</taxon>
        <taxon>Pseudomonadota</taxon>
        <taxon>Betaproteobacteria</taxon>
        <taxon>Neisseriales</taxon>
        <taxon>Chromobacteriaceae</taxon>
        <taxon>Chromobacterium</taxon>
    </lineage>
</organism>
<dbReference type="GO" id="GO:0016787">
    <property type="term" value="F:hydrolase activity"/>
    <property type="evidence" value="ECO:0007669"/>
    <property type="project" value="UniProtKB-KW"/>
</dbReference>
<keyword evidence="3" id="KW-1185">Reference proteome</keyword>
<dbReference type="RefSeq" id="WP_087698582.1">
    <property type="nucleotide sequence ID" value="NZ_NHOO01000019.1"/>
</dbReference>
<evidence type="ECO:0000256" key="1">
    <source>
        <dbReference type="ARBA" id="ARBA00022801"/>
    </source>
</evidence>
<dbReference type="InterPro" id="IPR029058">
    <property type="entry name" value="AB_hydrolase_fold"/>
</dbReference>
<reference evidence="2 3" key="1">
    <citation type="submission" date="2017-05" db="EMBL/GenBank/DDBJ databases">
        <title>Chromobacterium violaceum GHPS1 isolated from Hydrocarbon polluted soil in French Guiana display an awesome secondary metabolite arsenal and a battery of drug and heavy-metal-resistance and detoxification of xenobiotics proteins.</title>
        <authorList>
            <person name="Belbahri L."/>
        </authorList>
    </citation>
    <scope>NUCLEOTIDE SEQUENCE [LARGE SCALE GENOMIC DNA]</scope>
    <source>
        <strain evidence="2 3">GHPS1</strain>
    </source>
</reference>
<protein>
    <recommendedName>
        <fullName evidence="4">Fermentation/respiration switch protein</fullName>
    </recommendedName>
</protein>
<gene>
    <name evidence="2" type="ORF">CBW21_18980</name>
</gene>
<name>A0A202B4R7_CHRVL</name>
<dbReference type="AlphaFoldDB" id="A0A202B4R7"/>
<evidence type="ECO:0000313" key="3">
    <source>
        <dbReference type="Proteomes" id="UP000196342"/>
    </source>
</evidence>
<evidence type="ECO:0000313" key="2">
    <source>
        <dbReference type="EMBL" id="OVE46351.1"/>
    </source>
</evidence>
<dbReference type="InterPro" id="IPR010520">
    <property type="entry name" value="FrsA-like"/>
</dbReference>
<proteinExistence type="predicted"/>
<comment type="caution">
    <text evidence="2">The sequence shown here is derived from an EMBL/GenBank/DDBJ whole genome shotgun (WGS) entry which is preliminary data.</text>
</comment>
<accession>A0A202B4R7</accession>
<dbReference type="InterPro" id="IPR050261">
    <property type="entry name" value="FrsA_esterase"/>
</dbReference>
<dbReference type="Pfam" id="PF06500">
    <property type="entry name" value="FrsA-like"/>
    <property type="match status" value="1"/>
</dbReference>
<dbReference type="EMBL" id="NHOO01000019">
    <property type="protein sequence ID" value="OVE46351.1"/>
    <property type="molecule type" value="Genomic_DNA"/>
</dbReference>
<dbReference type="PANTHER" id="PTHR22946">
    <property type="entry name" value="DIENELACTONE HYDROLASE DOMAIN-CONTAINING PROTEIN-RELATED"/>
    <property type="match status" value="1"/>
</dbReference>
<evidence type="ECO:0008006" key="4">
    <source>
        <dbReference type="Google" id="ProtNLM"/>
    </source>
</evidence>
<dbReference type="Proteomes" id="UP000196342">
    <property type="component" value="Unassembled WGS sequence"/>
</dbReference>
<dbReference type="Gene3D" id="3.40.50.1820">
    <property type="entry name" value="alpha/beta hydrolase"/>
    <property type="match status" value="1"/>
</dbReference>
<dbReference type="SUPFAM" id="SSF53474">
    <property type="entry name" value="alpha/beta-Hydrolases"/>
    <property type="match status" value="1"/>
</dbReference>
<sequence length="376" mass="40681">MFTFPLDCRQLFDERRRQFAGWGIPRAVVARVERRVEDAWRDGPGGWCREWSVEAGRAEAGGRWLLAAHLHGAACFPVANTPGRREALRRQVQCFLRAAGGFPCHFQRLESAELGPLHLYQPRGADAAPLLCLSGGVDTGKIALHRLAVWLVRLGGFRVLAADMPGTGENPQRLTRDADGYYRQLLQGFGGGGRCGMLGISFGGYWAAKLALAGDVAAAVDLGGPLIGVEELDAGYAAGLPNGMSGIVAHALGWTEMPPPDEALAMLRRFSLRRQGWLTPGRGAPLLAVNGEADPYVPAWESEVFRAWPQGEVWRFAGLGHCAAERLPWILPALSAWLRTHLIGNSAGKRLALQLARLLLPRQAPPLSLPMAGGSR</sequence>
<keyword evidence="1" id="KW-0378">Hydrolase</keyword>